<keyword evidence="1" id="KW-0812">Transmembrane</keyword>
<sequence>MLKLKTIAEIVLCYVAAAIVVSEVLMPIQAMLVPEAAQQGSLCYLPHGVRVIAIWFYREKAVPAVFLAQLLTTQLVYGKSLSFDAIPQMLVSAFAAYVAFAILALCGRGAFFVAQRRDGKLYRDLLTAGLLASLVNATGLILLPGDNLYSDLLLPTTVTHVIGDNIGLLTLLLMLMVFFRMQRLRP</sequence>
<dbReference type="EMBL" id="JAPDFL010000001">
    <property type="protein sequence ID" value="MCW1931820.1"/>
    <property type="molecule type" value="Genomic_DNA"/>
</dbReference>
<protein>
    <submittedName>
        <fullName evidence="2">Uncharacterized protein</fullName>
    </submittedName>
</protein>
<feature type="transmembrane region" description="Helical" evidence="1">
    <location>
        <begin position="157"/>
        <end position="179"/>
    </location>
</feature>
<keyword evidence="1" id="KW-0472">Membrane</keyword>
<feature type="transmembrane region" description="Helical" evidence="1">
    <location>
        <begin position="12"/>
        <end position="32"/>
    </location>
</feature>
<name>A0ABT3GWB1_9RHOB</name>
<evidence type="ECO:0000313" key="2">
    <source>
        <dbReference type="EMBL" id="MCW1931820.1"/>
    </source>
</evidence>
<dbReference type="Proteomes" id="UP001208938">
    <property type="component" value="Unassembled WGS sequence"/>
</dbReference>
<evidence type="ECO:0000256" key="1">
    <source>
        <dbReference type="SAM" id="Phobius"/>
    </source>
</evidence>
<feature type="transmembrane region" description="Helical" evidence="1">
    <location>
        <begin position="125"/>
        <end position="145"/>
    </location>
</feature>
<keyword evidence="3" id="KW-1185">Reference proteome</keyword>
<gene>
    <name evidence="2" type="ORF">OKW52_05985</name>
</gene>
<dbReference type="RefSeq" id="WP_264504905.1">
    <property type="nucleotide sequence ID" value="NZ_JAPDFL010000001.1"/>
</dbReference>
<keyword evidence="1" id="KW-1133">Transmembrane helix</keyword>
<comment type="caution">
    <text evidence="2">The sequence shown here is derived from an EMBL/GenBank/DDBJ whole genome shotgun (WGS) entry which is preliminary data.</text>
</comment>
<organism evidence="2 3">
    <name type="scientific">Pararhodobacter zhoushanensis</name>
    <dbReference type="NCBI Taxonomy" id="2479545"/>
    <lineage>
        <taxon>Bacteria</taxon>
        <taxon>Pseudomonadati</taxon>
        <taxon>Pseudomonadota</taxon>
        <taxon>Alphaproteobacteria</taxon>
        <taxon>Rhodobacterales</taxon>
        <taxon>Paracoccaceae</taxon>
        <taxon>Pararhodobacter</taxon>
    </lineage>
</organism>
<feature type="transmembrane region" description="Helical" evidence="1">
    <location>
        <begin position="89"/>
        <end position="113"/>
    </location>
</feature>
<evidence type="ECO:0000313" key="3">
    <source>
        <dbReference type="Proteomes" id="UP001208938"/>
    </source>
</evidence>
<reference evidence="2 3" key="1">
    <citation type="submission" date="2022-10" db="EMBL/GenBank/DDBJ databases">
        <title>Pararhodobacter sp. nov., isolated from marine algae.</title>
        <authorList>
            <person name="Choi B.J."/>
            <person name="Kim J.M."/>
            <person name="Lee J.K."/>
            <person name="Choi D.G."/>
            <person name="Jeon C.O."/>
        </authorList>
    </citation>
    <scope>NUCLEOTIDE SEQUENCE [LARGE SCALE GENOMIC DNA]</scope>
    <source>
        <strain evidence="2 3">ZQ420</strain>
    </source>
</reference>
<accession>A0ABT3GWB1</accession>
<proteinExistence type="predicted"/>